<sequence length="87" mass="9674">MGSSTMYNLYCRVVIADQNTLCDQPTTSLDLENIRENEQQRPPCYDFHLLRPATQLGDYVQTLSLGGVFDPLPGTTEHGSPSTLRKG</sequence>
<gene>
    <name evidence="1" type="primary">jg25114</name>
    <name evidence="1" type="ORF">PAEG_LOCUS19026</name>
</gene>
<keyword evidence="2" id="KW-1185">Reference proteome</keyword>
<reference evidence="1" key="1">
    <citation type="submission" date="2022-03" db="EMBL/GenBank/DDBJ databases">
        <authorList>
            <person name="Lindestad O."/>
        </authorList>
    </citation>
    <scope>NUCLEOTIDE SEQUENCE</scope>
</reference>
<evidence type="ECO:0000313" key="1">
    <source>
        <dbReference type="EMBL" id="CAH2242794.1"/>
    </source>
</evidence>
<evidence type="ECO:0000313" key="2">
    <source>
        <dbReference type="Proteomes" id="UP000838756"/>
    </source>
</evidence>
<organism evidence="1 2">
    <name type="scientific">Pararge aegeria aegeria</name>
    <dbReference type="NCBI Taxonomy" id="348720"/>
    <lineage>
        <taxon>Eukaryota</taxon>
        <taxon>Metazoa</taxon>
        <taxon>Ecdysozoa</taxon>
        <taxon>Arthropoda</taxon>
        <taxon>Hexapoda</taxon>
        <taxon>Insecta</taxon>
        <taxon>Pterygota</taxon>
        <taxon>Neoptera</taxon>
        <taxon>Endopterygota</taxon>
        <taxon>Lepidoptera</taxon>
        <taxon>Glossata</taxon>
        <taxon>Ditrysia</taxon>
        <taxon>Papilionoidea</taxon>
        <taxon>Nymphalidae</taxon>
        <taxon>Satyrinae</taxon>
        <taxon>Satyrini</taxon>
        <taxon>Parargina</taxon>
        <taxon>Pararge</taxon>
    </lineage>
</organism>
<accession>A0A8S4RYB3</accession>
<dbReference type="Proteomes" id="UP000838756">
    <property type="component" value="Unassembled WGS sequence"/>
</dbReference>
<protein>
    <submittedName>
        <fullName evidence="1">Jg25114 protein</fullName>
    </submittedName>
</protein>
<dbReference type="EMBL" id="CAKXAJ010025691">
    <property type="protein sequence ID" value="CAH2242794.1"/>
    <property type="molecule type" value="Genomic_DNA"/>
</dbReference>
<comment type="caution">
    <text evidence="1">The sequence shown here is derived from an EMBL/GenBank/DDBJ whole genome shotgun (WGS) entry which is preliminary data.</text>
</comment>
<proteinExistence type="predicted"/>
<dbReference type="AlphaFoldDB" id="A0A8S4RYB3"/>
<name>A0A8S4RYB3_9NEOP</name>